<name>A0A1J5RIP8_9ZZZZ</name>
<dbReference type="PIRSF" id="PIRSF009320">
    <property type="entry name" value="Nuc_binding_HP_1000"/>
    <property type="match status" value="1"/>
</dbReference>
<dbReference type="AlphaFoldDB" id="A0A1J5RIP8"/>
<dbReference type="InterPro" id="IPR050678">
    <property type="entry name" value="DNA_Partitioning_ATPase"/>
</dbReference>
<organism evidence="2">
    <name type="scientific">mine drainage metagenome</name>
    <dbReference type="NCBI Taxonomy" id="410659"/>
    <lineage>
        <taxon>unclassified sequences</taxon>
        <taxon>metagenomes</taxon>
        <taxon>ecological metagenomes</taxon>
    </lineage>
</organism>
<dbReference type="CDD" id="cd02042">
    <property type="entry name" value="ParAB_family"/>
    <property type="match status" value="1"/>
</dbReference>
<dbReference type="Gene3D" id="3.40.50.300">
    <property type="entry name" value="P-loop containing nucleotide triphosphate hydrolases"/>
    <property type="match status" value="1"/>
</dbReference>
<dbReference type="Pfam" id="PF01656">
    <property type="entry name" value="CbiA"/>
    <property type="match status" value="1"/>
</dbReference>
<reference evidence="2" key="1">
    <citation type="submission" date="2016-10" db="EMBL/GenBank/DDBJ databases">
        <title>Sequence of Gallionella enrichment culture.</title>
        <authorList>
            <person name="Poehlein A."/>
            <person name="Muehling M."/>
            <person name="Daniel R."/>
        </authorList>
    </citation>
    <scope>NUCLEOTIDE SEQUENCE</scope>
</reference>
<gene>
    <name evidence="2" type="ORF">GALL_261160</name>
</gene>
<evidence type="ECO:0000313" key="2">
    <source>
        <dbReference type="EMBL" id="OIQ91980.1"/>
    </source>
</evidence>
<dbReference type="InterPro" id="IPR002586">
    <property type="entry name" value="CobQ/CobB/MinD/ParA_Nub-bd_dom"/>
</dbReference>
<dbReference type="SUPFAM" id="SSF52540">
    <property type="entry name" value="P-loop containing nucleoside triphosphate hydrolases"/>
    <property type="match status" value="1"/>
</dbReference>
<sequence>MAAVVAFVSQKGGVGKSTLSRALAREAAAGGLRVKVADLDTQQGTSVDWHRQRLNASIEPVVSVEAFATAAQALGVANGFDILILDGPARTSQATLEIARAANLVVQPTGASLDDLRPAVREFHALVKAGVPSARLAFALNRIGTPTEEAETRAYLAEAGYAVLDGCLLERPAYRQAQNAGHAITETRYAALNERADTLIQSLIDRVTNNG</sequence>
<proteinExistence type="predicted"/>
<comment type="caution">
    <text evidence="2">The sequence shown here is derived from an EMBL/GenBank/DDBJ whole genome shotgun (WGS) entry which is preliminary data.</text>
</comment>
<dbReference type="PANTHER" id="PTHR13696">
    <property type="entry name" value="P-LOOP CONTAINING NUCLEOSIDE TRIPHOSPHATE HYDROLASE"/>
    <property type="match status" value="1"/>
</dbReference>
<accession>A0A1J5RIP8</accession>
<evidence type="ECO:0000259" key="1">
    <source>
        <dbReference type="Pfam" id="PF01656"/>
    </source>
</evidence>
<protein>
    <submittedName>
        <fullName evidence="2">CobQ/CobB/MinD/ParA nucleotide binding domain protein</fullName>
    </submittedName>
</protein>
<dbReference type="EMBL" id="MLJW01000244">
    <property type="protein sequence ID" value="OIQ91980.1"/>
    <property type="molecule type" value="Genomic_DNA"/>
</dbReference>
<feature type="domain" description="CobQ/CobB/MinD/ParA nucleotide binding" evidence="1">
    <location>
        <begin position="5"/>
        <end position="181"/>
    </location>
</feature>
<dbReference type="PANTHER" id="PTHR13696:SF96">
    <property type="entry name" value="COBQ_COBB_MIND_PARA NUCLEOTIDE BINDING DOMAIN-CONTAINING PROTEIN"/>
    <property type="match status" value="1"/>
</dbReference>
<dbReference type="InterPro" id="IPR027417">
    <property type="entry name" value="P-loop_NTPase"/>
</dbReference>